<evidence type="ECO:0000256" key="5">
    <source>
        <dbReference type="ARBA" id="ARBA00022729"/>
    </source>
</evidence>
<proteinExistence type="inferred from homology"/>
<dbReference type="RefSeq" id="WP_132598599.1">
    <property type="nucleotide sequence ID" value="NZ_SLXL01000001.1"/>
</dbReference>
<keyword evidence="9" id="KW-1185">Reference proteome</keyword>
<gene>
    <name evidence="8" type="ORF">EV656_101231</name>
</gene>
<dbReference type="Proteomes" id="UP000295733">
    <property type="component" value="Unassembled WGS sequence"/>
</dbReference>
<dbReference type="InterPro" id="IPR011330">
    <property type="entry name" value="Glyco_hydro/deAcase_b/a-brl"/>
</dbReference>
<dbReference type="AlphaFoldDB" id="A0A4R2P108"/>
<dbReference type="GO" id="GO:0016810">
    <property type="term" value="F:hydrolase activity, acting on carbon-nitrogen (but not peptide) bonds"/>
    <property type="evidence" value="ECO:0007669"/>
    <property type="project" value="InterPro"/>
</dbReference>
<dbReference type="GO" id="GO:0005576">
    <property type="term" value="C:extracellular region"/>
    <property type="evidence" value="ECO:0007669"/>
    <property type="project" value="UniProtKB-SubCell"/>
</dbReference>
<sequence>MRAIMYHYVREFDPARPHFRFLNIANFRRQLDLFAQEGGFVTRAEWDDFLAHGRMPDIPGKVILTFDDAMSCHYTHVFPELAARGLWGLFYVSTQPYATGRMLDVHRIHLLCGTVEGTELYARTRALVSEDMIPHARRAAFRQETYTSQTNRPGVTEVKRLLNYFIDENCRSQVIDTLGRDFGVAFDCNSFYVTPDQLREMAAAGMAIGAHTVSHPVMSKLDPAQQQREIGDCFACLDAICGSGTRSYAHPYGGFHSFDAATLKALRDNGVAFAFNVEPRDICAADRDKAQLFLPRHDCNLFPHGAAD</sequence>
<dbReference type="SUPFAM" id="SSF88713">
    <property type="entry name" value="Glycoside hydrolase/deacetylase"/>
    <property type="match status" value="1"/>
</dbReference>
<evidence type="ECO:0000313" key="8">
    <source>
        <dbReference type="EMBL" id="TCP27325.1"/>
    </source>
</evidence>
<evidence type="ECO:0000256" key="2">
    <source>
        <dbReference type="ARBA" id="ARBA00004613"/>
    </source>
</evidence>
<evidence type="ECO:0000256" key="4">
    <source>
        <dbReference type="ARBA" id="ARBA00020071"/>
    </source>
</evidence>
<feature type="domain" description="NodB homology" evidence="7">
    <location>
        <begin position="60"/>
        <end position="308"/>
    </location>
</feature>
<organism evidence="8 9">
    <name type="scientific">Rhodovulum adriaticum</name>
    <name type="common">Rhodopseudomonas adriatica</name>
    <dbReference type="NCBI Taxonomy" id="35804"/>
    <lineage>
        <taxon>Bacteria</taxon>
        <taxon>Pseudomonadati</taxon>
        <taxon>Pseudomonadota</taxon>
        <taxon>Alphaproteobacteria</taxon>
        <taxon>Rhodobacterales</taxon>
        <taxon>Paracoccaceae</taxon>
        <taxon>Rhodovulum</taxon>
    </lineage>
</organism>
<accession>A0A4R2P108</accession>
<keyword evidence="5" id="KW-0732">Signal</keyword>
<comment type="subcellular location">
    <subcellularLocation>
        <location evidence="2">Secreted</location>
    </subcellularLocation>
</comment>
<comment type="similarity">
    <text evidence="3">Belongs to the polysaccharide deacetylase family.</text>
</comment>
<evidence type="ECO:0000256" key="3">
    <source>
        <dbReference type="ARBA" id="ARBA00010973"/>
    </source>
</evidence>
<evidence type="ECO:0000259" key="7">
    <source>
        <dbReference type="PROSITE" id="PS51677"/>
    </source>
</evidence>
<dbReference type="InterPro" id="IPR002509">
    <property type="entry name" value="NODB_dom"/>
</dbReference>
<dbReference type="Pfam" id="PF01522">
    <property type="entry name" value="Polysacc_deac_1"/>
    <property type="match status" value="1"/>
</dbReference>
<dbReference type="GO" id="GO:0005975">
    <property type="term" value="P:carbohydrate metabolic process"/>
    <property type="evidence" value="ECO:0007669"/>
    <property type="project" value="InterPro"/>
</dbReference>
<dbReference type="InterPro" id="IPR051398">
    <property type="entry name" value="Polysacch_Deacetylase"/>
</dbReference>
<evidence type="ECO:0000256" key="1">
    <source>
        <dbReference type="ARBA" id="ARBA00003236"/>
    </source>
</evidence>
<evidence type="ECO:0000256" key="6">
    <source>
        <dbReference type="ARBA" id="ARBA00032976"/>
    </source>
</evidence>
<dbReference type="PANTHER" id="PTHR34216">
    <property type="match status" value="1"/>
</dbReference>
<reference evidence="8 9" key="1">
    <citation type="submission" date="2019-03" db="EMBL/GenBank/DDBJ databases">
        <title>Genomic Encyclopedia of Type Strains, Phase IV (KMG-IV): sequencing the most valuable type-strain genomes for metagenomic binning, comparative biology and taxonomic classification.</title>
        <authorList>
            <person name="Goeker M."/>
        </authorList>
    </citation>
    <scope>NUCLEOTIDE SEQUENCE [LARGE SCALE GENOMIC DNA]</scope>
    <source>
        <strain evidence="8 9">DSM 2781</strain>
    </source>
</reference>
<evidence type="ECO:0000313" key="9">
    <source>
        <dbReference type="Proteomes" id="UP000295733"/>
    </source>
</evidence>
<name>A0A4R2P108_RHOAD</name>
<comment type="caution">
    <text evidence="8">The sequence shown here is derived from an EMBL/GenBank/DDBJ whole genome shotgun (WGS) entry which is preliminary data.</text>
</comment>
<dbReference type="Gene3D" id="3.20.20.370">
    <property type="entry name" value="Glycoside hydrolase/deacetylase"/>
    <property type="match status" value="1"/>
</dbReference>
<dbReference type="OrthoDB" id="9814639at2"/>
<dbReference type="EMBL" id="SLXL01000001">
    <property type="protein sequence ID" value="TCP27325.1"/>
    <property type="molecule type" value="Genomic_DNA"/>
</dbReference>
<comment type="function">
    <text evidence="1">Is involved in generating a small heat-stable compound (Nod), an acylated oligomer of N-acetylglucosamine, that stimulates mitosis in various plant protoplasts.</text>
</comment>
<protein>
    <recommendedName>
        <fullName evidence="4">Chitooligosaccharide deacetylase</fullName>
    </recommendedName>
    <alternativeName>
        <fullName evidence="6">Nodulation protein B</fullName>
    </alternativeName>
</protein>
<dbReference type="PROSITE" id="PS51677">
    <property type="entry name" value="NODB"/>
    <property type="match status" value="1"/>
</dbReference>
<dbReference type="PANTHER" id="PTHR34216:SF3">
    <property type="entry name" value="POLY-BETA-1,6-N-ACETYL-D-GLUCOSAMINE N-DEACETYLASE"/>
    <property type="match status" value="1"/>
</dbReference>